<keyword evidence="2" id="KW-1185">Reference proteome</keyword>
<name>A0AAU6WR13_9FLAO</name>
<sequence length="48" mass="5456">MVLGIRKSADVQINYGTGKDISEETITDAKEPLEIKWYNNSYIEIPVI</sequence>
<evidence type="ECO:0000313" key="1">
    <source>
        <dbReference type="EMBL" id="XAO74718.1"/>
    </source>
</evidence>
<evidence type="ECO:0000313" key="2">
    <source>
        <dbReference type="Proteomes" id="UP001463665"/>
    </source>
</evidence>
<organism evidence="1 2">
    <name type="scientific">Chryseobacterium endophyticum</name>
    <dbReference type="NCBI Taxonomy" id="1854762"/>
    <lineage>
        <taxon>Bacteria</taxon>
        <taxon>Pseudomonadati</taxon>
        <taxon>Bacteroidota</taxon>
        <taxon>Flavobacteriia</taxon>
        <taxon>Flavobacteriales</taxon>
        <taxon>Weeksellaceae</taxon>
        <taxon>Chryseobacterium group</taxon>
        <taxon>Chryseobacterium</taxon>
    </lineage>
</organism>
<protein>
    <submittedName>
        <fullName evidence="1">Uncharacterized protein</fullName>
    </submittedName>
</protein>
<accession>A0AAU6WR13</accession>
<proteinExistence type="predicted"/>
<dbReference type="Proteomes" id="UP001463665">
    <property type="component" value="Chromosome"/>
</dbReference>
<reference evidence="1 2" key="1">
    <citation type="submission" date="2024-04" db="EMBL/GenBank/DDBJ databases">
        <title>Genome sequencing and assembly of rice foliar adapted Chryseobacterium endophyticum OsEnb-ALM-A6.</title>
        <authorList>
            <person name="Kumar S."/>
            <person name="Javed M."/>
            <person name="Chouhan V."/>
            <person name="Charishma K."/>
            <person name="Patel A."/>
            <person name="Kumar M."/>
            <person name="Sahu K.P."/>
            <person name="Kumar A."/>
        </authorList>
    </citation>
    <scope>NUCLEOTIDE SEQUENCE [LARGE SCALE GENOMIC DNA]</scope>
    <source>
        <strain evidence="1 2">OsEnb-ALM-A6</strain>
    </source>
</reference>
<dbReference type="RefSeq" id="WP_345766727.1">
    <property type="nucleotide sequence ID" value="NZ_CP154834.1"/>
</dbReference>
<gene>
    <name evidence="1" type="ORF">AAFP95_01205</name>
</gene>
<dbReference type="EMBL" id="CP154834">
    <property type="protein sequence ID" value="XAO74718.1"/>
    <property type="molecule type" value="Genomic_DNA"/>
</dbReference>
<dbReference type="AlphaFoldDB" id="A0AAU6WR13"/>